<dbReference type="OrthoDB" id="554104at2"/>
<accession>A0A6L6JJ93</accession>
<sequence>MIVCEKAGLTYTAIPKNACTSMKCFFYHINTGDDFAEVSPKKKMGYQGIHHVDGYRMGKFNPAAYDNNKDKEHAAIIRDPLDRFKSAFKNRLFQFNDIRSRPQATEKSAELGLNDQPTFAYFIDRLEDYLRASNVIRFHLRPAHFFLGDDLSIFHHIIPLEQTESLCELVRERSGMDVNTVRANESHSAQKPDYHLNESQFNKLNTYLSSDYSFLGDYYSPRKYDKLPDEMKMI</sequence>
<dbReference type="AlphaFoldDB" id="A0A6L6JJ93"/>
<organism evidence="1 2">
    <name type="scientific">Paracoccus aestuariivivens</name>
    <dbReference type="NCBI Taxonomy" id="1820333"/>
    <lineage>
        <taxon>Bacteria</taxon>
        <taxon>Pseudomonadati</taxon>
        <taxon>Pseudomonadota</taxon>
        <taxon>Alphaproteobacteria</taxon>
        <taxon>Rhodobacterales</taxon>
        <taxon>Paracoccaceae</taxon>
        <taxon>Paracoccus</taxon>
    </lineage>
</organism>
<keyword evidence="2" id="KW-1185">Reference proteome</keyword>
<evidence type="ECO:0000313" key="1">
    <source>
        <dbReference type="EMBL" id="MTH80214.1"/>
    </source>
</evidence>
<gene>
    <name evidence="1" type="ORF">GL286_21185</name>
</gene>
<proteinExistence type="predicted"/>
<dbReference type="RefSeq" id="WP_155097565.1">
    <property type="nucleotide sequence ID" value="NZ_WMIE01000033.1"/>
</dbReference>
<evidence type="ECO:0000313" key="2">
    <source>
        <dbReference type="Proteomes" id="UP000478183"/>
    </source>
</evidence>
<dbReference type="GO" id="GO:0016020">
    <property type="term" value="C:membrane"/>
    <property type="evidence" value="ECO:0007669"/>
    <property type="project" value="InterPro"/>
</dbReference>
<dbReference type="EMBL" id="WMIE01000033">
    <property type="protein sequence ID" value="MTH80214.1"/>
    <property type="molecule type" value="Genomic_DNA"/>
</dbReference>
<dbReference type="Proteomes" id="UP000478183">
    <property type="component" value="Unassembled WGS sequence"/>
</dbReference>
<dbReference type="Pfam" id="PF03567">
    <property type="entry name" value="Sulfotransfer_2"/>
    <property type="match status" value="1"/>
</dbReference>
<name>A0A6L6JJ93_9RHOB</name>
<protein>
    <recommendedName>
        <fullName evidence="3">Sulfotransferase family 2 domain-containing protein</fullName>
    </recommendedName>
</protein>
<evidence type="ECO:0008006" key="3">
    <source>
        <dbReference type="Google" id="ProtNLM"/>
    </source>
</evidence>
<dbReference type="GO" id="GO:0008146">
    <property type="term" value="F:sulfotransferase activity"/>
    <property type="evidence" value="ECO:0007669"/>
    <property type="project" value="InterPro"/>
</dbReference>
<comment type="caution">
    <text evidence="1">The sequence shown here is derived from an EMBL/GenBank/DDBJ whole genome shotgun (WGS) entry which is preliminary data.</text>
</comment>
<dbReference type="InterPro" id="IPR005331">
    <property type="entry name" value="Sulfotransferase"/>
</dbReference>
<reference evidence="1 2" key="1">
    <citation type="submission" date="2019-11" db="EMBL/GenBank/DDBJ databases">
        <authorList>
            <person name="Dong K."/>
        </authorList>
    </citation>
    <scope>NUCLEOTIDE SEQUENCE [LARGE SCALE GENOMIC DNA]</scope>
    <source>
        <strain evidence="1 2">NBRC 111993</strain>
    </source>
</reference>